<proteinExistence type="predicted"/>
<evidence type="ECO:0008006" key="10">
    <source>
        <dbReference type="Google" id="ProtNLM"/>
    </source>
</evidence>
<evidence type="ECO:0000256" key="5">
    <source>
        <dbReference type="SAM" id="MobiDB-lite"/>
    </source>
</evidence>
<feature type="domain" description="PHD-type" evidence="7">
    <location>
        <begin position="346"/>
        <end position="399"/>
    </location>
</feature>
<dbReference type="EMBL" id="CAJOBI010002834">
    <property type="protein sequence ID" value="CAF3946220.1"/>
    <property type="molecule type" value="Genomic_DNA"/>
</dbReference>
<reference evidence="8" key="1">
    <citation type="submission" date="2021-02" db="EMBL/GenBank/DDBJ databases">
        <authorList>
            <person name="Nowell W R."/>
        </authorList>
    </citation>
    <scope>NUCLEOTIDE SEQUENCE</scope>
</reference>
<feature type="domain" description="PHD-type" evidence="7">
    <location>
        <begin position="143"/>
        <end position="193"/>
    </location>
</feature>
<feature type="region of interest" description="Disordered" evidence="5">
    <location>
        <begin position="28"/>
        <end position="105"/>
    </location>
</feature>
<dbReference type="Pfam" id="PF00628">
    <property type="entry name" value="PHD"/>
    <property type="match status" value="2"/>
</dbReference>
<dbReference type="InterPro" id="IPR000253">
    <property type="entry name" value="FHA_dom"/>
</dbReference>
<dbReference type="InterPro" id="IPR008984">
    <property type="entry name" value="SMAD_FHA_dom_sf"/>
</dbReference>
<dbReference type="SMART" id="SM00249">
    <property type="entry name" value="PHD"/>
    <property type="match status" value="2"/>
</dbReference>
<dbReference type="AlphaFoldDB" id="A0A8S2M9R3"/>
<dbReference type="InterPro" id="IPR011011">
    <property type="entry name" value="Znf_FYVE_PHD"/>
</dbReference>
<dbReference type="InterPro" id="IPR019786">
    <property type="entry name" value="Zinc_finger_PHD-type_CS"/>
</dbReference>
<dbReference type="PROSITE" id="PS50016">
    <property type="entry name" value="ZF_PHD_2"/>
    <property type="match status" value="2"/>
</dbReference>
<dbReference type="PANTHER" id="PTHR46309:SF1">
    <property type="entry name" value="PHD FINGER PROTEIN 12"/>
    <property type="match status" value="1"/>
</dbReference>
<dbReference type="GO" id="GO:0070822">
    <property type="term" value="C:Sin3-type complex"/>
    <property type="evidence" value="ECO:0007669"/>
    <property type="project" value="TreeGrafter"/>
</dbReference>
<dbReference type="SUPFAM" id="SSF57903">
    <property type="entry name" value="FYVE/PHD zinc finger"/>
    <property type="match status" value="2"/>
</dbReference>
<dbReference type="Proteomes" id="UP000676336">
    <property type="component" value="Unassembled WGS sequence"/>
</dbReference>
<dbReference type="GO" id="GO:0008270">
    <property type="term" value="F:zinc ion binding"/>
    <property type="evidence" value="ECO:0007669"/>
    <property type="project" value="UniProtKB-KW"/>
</dbReference>
<dbReference type="CDD" id="cd15534">
    <property type="entry name" value="PHD2_PHF12_Rco1"/>
    <property type="match status" value="1"/>
</dbReference>
<name>A0A8S2M9R3_9BILA</name>
<comment type="caution">
    <text evidence="8">The sequence shown here is derived from an EMBL/GenBank/DDBJ whole genome shotgun (WGS) entry which is preliminary data.</text>
</comment>
<evidence type="ECO:0000313" key="8">
    <source>
        <dbReference type="EMBL" id="CAF3946220.1"/>
    </source>
</evidence>
<feature type="domain" description="FHA" evidence="6">
    <location>
        <begin position="547"/>
        <end position="604"/>
    </location>
</feature>
<dbReference type="GO" id="GO:0003714">
    <property type="term" value="F:transcription corepressor activity"/>
    <property type="evidence" value="ECO:0007669"/>
    <property type="project" value="InterPro"/>
</dbReference>
<sequence length="671" mass="76636">MNFVSVSKHVILACFSAIASFDMLSNQTSKRLPSTSSTSSTSSNSTIAANKRLKAKLVVSNVNEARPMKKEKPKKQTPTNESSKRRPIQNDPNNNSTKKIKQPQHSRHLLAHPILHHHHHEKKSQLENIPTSAIKNEHHVINNDHCDSCGELYGEMISCDKCPATFHLLCANPPLSRENVPKGSYFCENCRVKEAEEEELTNKDKHTKVNVQISKPFSFEPKKKLNINGFKKNLPQQQSTLGQIKLPTASNGRSLIQPSGEIKFRATNNTTKIKSSINLKRKRDDSSSSSPSNTPQSVKIPTTQIESLRRLLLSCRPEEFRGPSLPFEDQNYNRDTYFQKNTLSWQKFCFICRKCSANHIPSIHCDYCPLTYHLDCLTPPMTSLPSSMDKWMCPNHTEPILDRYLLKKNMYSTSERVKIYRQYSQIEHNTIIQEFLHMRQTKKHLLSKTVDNNKLDSIDINILLNELNEPNYSIENNKTNSDGLAVLLAVADSCLSDENSSLSSKQLSTSLMNSLSLLIDLSQFRLSHAALIHTRSKHVIYLRKQVVWFGSSISNEICLKTFNNHQTCQYVSERHACLYYDRKRNLFELLNYSEYGTIVNGLRYGLGNLSDTESDDDENDEKILENDSLRKCFCLTSPSYHSAWDGPAQIEQGTVVHIGCHEFLFYRHVVR</sequence>
<evidence type="ECO:0000256" key="1">
    <source>
        <dbReference type="ARBA" id="ARBA00022723"/>
    </source>
</evidence>
<evidence type="ECO:0000259" key="7">
    <source>
        <dbReference type="PROSITE" id="PS50016"/>
    </source>
</evidence>
<evidence type="ECO:0000259" key="6">
    <source>
        <dbReference type="PROSITE" id="PS50006"/>
    </source>
</evidence>
<keyword evidence="2 4" id="KW-0863">Zinc-finger</keyword>
<evidence type="ECO:0000256" key="4">
    <source>
        <dbReference type="PROSITE-ProRule" id="PRU00146"/>
    </source>
</evidence>
<dbReference type="Gene3D" id="2.60.200.20">
    <property type="match status" value="1"/>
</dbReference>
<dbReference type="PROSITE" id="PS01359">
    <property type="entry name" value="ZF_PHD_1"/>
    <property type="match status" value="1"/>
</dbReference>
<feature type="region of interest" description="Disordered" evidence="5">
    <location>
        <begin position="277"/>
        <end position="301"/>
    </location>
</feature>
<protein>
    <recommendedName>
        <fullName evidence="10">PHD finger protein 12</fullName>
    </recommendedName>
</protein>
<dbReference type="InterPro" id="IPR013083">
    <property type="entry name" value="Znf_RING/FYVE/PHD"/>
</dbReference>
<evidence type="ECO:0000313" key="9">
    <source>
        <dbReference type="Proteomes" id="UP000676336"/>
    </source>
</evidence>
<feature type="compositionally biased region" description="Low complexity" evidence="5">
    <location>
        <begin position="34"/>
        <end position="46"/>
    </location>
</feature>
<keyword evidence="3" id="KW-0862">Zinc</keyword>
<dbReference type="PROSITE" id="PS50006">
    <property type="entry name" value="FHA_DOMAIN"/>
    <property type="match status" value="1"/>
</dbReference>
<dbReference type="InterPro" id="IPR042163">
    <property type="entry name" value="PHF12"/>
</dbReference>
<dbReference type="GO" id="GO:0000122">
    <property type="term" value="P:negative regulation of transcription by RNA polymerase II"/>
    <property type="evidence" value="ECO:0007669"/>
    <property type="project" value="TreeGrafter"/>
</dbReference>
<accession>A0A8S2M9R3</accession>
<gene>
    <name evidence="8" type="ORF">SMN809_LOCUS8995</name>
</gene>
<keyword evidence="1" id="KW-0479">Metal-binding</keyword>
<dbReference type="InterPro" id="IPR001965">
    <property type="entry name" value="Znf_PHD"/>
</dbReference>
<organism evidence="8 9">
    <name type="scientific">Rotaria magnacalcarata</name>
    <dbReference type="NCBI Taxonomy" id="392030"/>
    <lineage>
        <taxon>Eukaryota</taxon>
        <taxon>Metazoa</taxon>
        <taxon>Spiralia</taxon>
        <taxon>Gnathifera</taxon>
        <taxon>Rotifera</taxon>
        <taxon>Eurotatoria</taxon>
        <taxon>Bdelloidea</taxon>
        <taxon>Philodinida</taxon>
        <taxon>Philodinidae</taxon>
        <taxon>Rotaria</taxon>
    </lineage>
</organism>
<dbReference type="SUPFAM" id="SSF49879">
    <property type="entry name" value="SMAD/FHA domain"/>
    <property type="match status" value="1"/>
</dbReference>
<dbReference type="PANTHER" id="PTHR46309">
    <property type="entry name" value="PHD FINGER PROTEIN 12"/>
    <property type="match status" value="1"/>
</dbReference>
<dbReference type="InterPro" id="IPR019787">
    <property type="entry name" value="Znf_PHD-finger"/>
</dbReference>
<evidence type="ECO:0000256" key="2">
    <source>
        <dbReference type="ARBA" id="ARBA00022771"/>
    </source>
</evidence>
<evidence type="ECO:0000256" key="3">
    <source>
        <dbReference type="ARBA" id="ARBA00022833"/>
    </source>
</evidence>
<dbReference type="Gene3D" id="3.30.40.10">
    <property type="entry name" value="Zinc/RING finger domain, C3HC4 (zinc finger)"/>
    <property type="match status" value="2"/>
</dbReference>